<keyword evidence="4" id="KW-1185">Reference proteome</keyword>
<sequence>MKKLSKLIQSIRHLFTILCGAILFFIRPRLMLNHQKKWAPFVQWDYAHRGLHDNLWGVPENSLPAFQAAVDKGYGIELDVHLTADNELVVHHDDTLYRMCHVERDIKDMTLKEIRQYTLLGTEEKIPTLQEVLELVGGRVPLLIELKTESHTCDRLCRILSKTMRSYSGNYILESFNPLALRWFRKNEPQILRGQLSCNFFKEKPHCDLVLFMITVLGSNFLSRPDFISYKYTDYKNPSVRINCRLFQARLALWTINTIDAYDAVRNSADLIIFEGIEP</sequence>
<dbReference type="Gene3D" id="3.20.20.190">
    <property type="entry name" value="Phosphatidylinositol (PI) phosphodiesterase"/>
    <property type="match status" value="1"/>
</dbReference>
<dbReference type="InterPro" id="IPR030395">
    <property type="entry name" value="GP_PDE_dom"/>
</dbReference>
<evidence type="ECO:0000256" key="1">
    <source>
        <dbReference type="SAM" id="Phobius"/>
    </source>
</evidence>
<dbReference type="EMBL" id="SLXA01000001">
    <property type="protein sequence ID" value="TCO86508.1"/>
    <property type="molecule type" value="Genomic_DNA"/>
</dbReference>
<dbReference type="GO" id="GO:0006629">
    <property type="term" value="P:lipid metabolic process"/>
    <property type="evidence" value="ECO:0007669"/>
    <property type="project" value="InterPro"/>
</dbReference>
<comment type="caution">
    <text evidence="3">The sequence shown here is derived from an EMBL/GenBank/DDBJ whole genome shotgun (WGS) entry which is preliminary data.</text>
</comment>
<evidence type="ECO:0000313" key="4">
    <source>
        <dbReference type="Proteomes" id="UP000295711"/>
    </source>
</evidence>
<dbReference type="GO" id="GO:0008081">
    <property type="term" value="F:phosphoric diester hydrolase activity"/>
    <property type="evidence" value="ECO:0007669"/>
    <property type="project" value="InterPro"/>
</dbReference>
<protein>
    <submittedName>
        <fullName evidence="3">Glycerophosphoryl diester phosphodiesterase</fullName>
    </submittedName>
</protein>
<feature type="transmembrane region" description="Helical" evidence="1">
    <location>
        <begin position="6"/>
        <end position="26"/>
    </location>
</feature>
<feature type="domain" description="GP-PDE" evidence="2">
    <location>
        <begin position="43"/>
        <end position="279"/>
    </location>
</feature>
<dbReference type="Pfam" id="PF03009">
    <property type="entry name" value="GDPD"/>
    <property type="match status" value="1"/>
</dbReference>
<keyword evidence="1" id="KW-0812">Transmembrane</keyword>
<name>A0A4V2SE38_9FIRM</name>
<keyword evidence="1" id="KW-1133">Transmembrane helix</keyword>
<dbReference type="PANTHER" id="PTHR46211:SF1">
    <property type="entry name" value="GLYCEROPHOSPHODIESTER PHOSPHODIESTERASE, CYTOPLASMIC"/>
    <property type="match status" value="1"/>
</dbReference>
<accession>A0A4V2SE38</accession>
<dbReference type="PANTHER" id="PTHR46211">
    <property type="entry name" value="GLYCEROPHOSPHORYL DIESTER PHOSPHODIESTERASE"/>
    <property type="match status" value="1"/>
</dbReference>
<dbReference type="PROSITE" id="PS51704">
    <property type="entry name" value="GP_PDE"/>
    <property type="match status" value="1"/>
</dbReference>
<organism evidence="3 4">
    <name type="scientific">Frisingicoccus caecimuris</name>
    <dbReference type="NCBI Taxonomy" id="1796636"/>
    <lineage>
        <taxon>Bacteria</taxon>
        <taxon>Bacillati</taxon>
        <taxon>Bacillota</taxon>
        <taxon>Clostridia</taxon>
        <taxon>Lachnospirales</taxon>
        <taxon>Lachnospiraceae</taxon>
        <taxon>Frisingicoccus</taxon>
    </lineage>
</organism>
<dbReference type="SUPFAM" id="SSF51695">
    <property type="entry name" value="PLC-like phosphodiesterases"/>
    <property type="match status" value="1"/>
</dbReference>
<dbReference type="CDD" id="cd08585">
    <property type="entry name" value="GDPD_like_3"/>
    <property type="match status" value="1"/>
</dbReference>
<dbReference type="Proteomes" id="UP000295711">
    <property type="component" value="Unassembled WGS sequence"/>
</dbReference>
<proteinExistence type="predicted"/>
<keyword evidence="1" id="KW-0472">Membrane</keyword>
<dbReference type="AlphaFoldDB" id="A0A4V2SE38"/>
<gene>
    <name evidence="3" type="ORF">EV212_101298</name>
</gene>
<evidence type="ECO:0000259" key="2">
    <source>
        <dbReference type="PROSITE" id="PS51704"/>
    </source>
</evidence>
<evidence type="ECO:0000313" key="3">
    <source>
        <dbReference type="EMBL" id="TCO86508.1"/>
    </source>
</evidence>
<reference evidence="3 4" key="1">
    <citation type="submission" date="2019-03" db="EMBL/GenBank/DDBJ databases">
        <title>Genomic Encyclopedia of Type Strains, Phase IV (KMG-IV): sequencing the most valuable type-strain genomes for metagenomic binning, comparative biology and taxonomic classification.</title>
        <authorList>
            <person name="Goeker M."/>
        </authorList>
    </citation>
    <scope>NUCLEOTIDE SEQUENCE [LARGE SCALE GENOMIC DNA]</scope>
    <source>
        <strain evidence="3 4">DSM 28559</strain>
    </source>
</reference>
<dbReference type="InterPro" id="IPR017946">
    <property type="entry name" value="PLC-like_Pdiesterase_TIM-brl"/>
</dbReference>
<dbReference type="RefSeq" id="WP_165873259.1">
    <property type="nucleotide sequence ID" value="NZ_JANKAQ010000002.1"/>
</dbReference>